<evidence type="ECO:0000259" key="10">
    <source>
        <dbReference type="SMART" id="SM01117"/>
    </source>
</evidence>
<evidence type="ECO:0000256" key="5">
    <source>
        <dbReference type="ARBA" id="ARBA00022824"/>
    </source>
</evidence>
<evidence type="ECO:0000256" key="7">
    <source>
        <dbReference type="ARBA" id="ARBA00023121"/>
    </source>
</evidence>
<gene>
    <name evidence="11" type="primary">MSBP2</name>
    <name evidence="11" type="ORF">KSP40_PGU002407</name>
</gene>
<name>A0ABR2MBT2_9ASPA</name>
<sequence>MGLYSTFEETINSYTGLSPAAFFTILALMVGFYRIVSGLFVSPAVEAVAAESKSSVSTEPSIPLEPVQIGEVTIDELKAYDGSDPKKPLLMAIKGNIYDVSRSRMFYGPGGPYALFAGRDASRALALMSFDHNDLTGNLEGLRSPELEVLQDWEGKFMEKYVKVGQLAFEGTTTISGNNQNFEALPISSVEAENLVENIENRGFKAEATDP</sequence>
<comment type="subcellular location">
    <subcellularLocation>
        <location evidence="1">Endoplasmic reticulum</location>
    </subcellularLocation>
</comment>
<dbReference type="Pfam" id="PF00173">
    <property type="entry name" value="Cyt-b5"/>
    <property type="match status" value="1"/>
</dbReference>
<keyword evidence="2" id="KW-0349">Heme</keyword>
<dbReference type="SMART" id="SM01117">
    <property type="entry name" value="Cyt-b5"/>
    <property type="match status" value="1"/>
</dbReference>
<dbReference type="EMBL" id="JBBWWR010000009">
    <property type="protein sequence ID" value="KAK8961662.1"/>
    <property type="molecule type" value="Genomic_DNA"/>
</dbReference>
<dbReference type="SUPFAM" id="SSF55856">
    <property type="entry name" value="Cytochrome b5-like heme/steroid binding domain"/>
    <property type="match status" value="1"/>
</dbReference>
<accession>A0ABR2MBT2</accession>
<dbReference type="InterPro" id="IPR036400">
    <property type="entry name" value="Cyt_B5-like_heme/steroid_sf"/>
</dbReference>
<evidence type="ECO:0000256" key="8">
    <source>
        <dbReference type="ARBA" id="ARBA00038357"/>
    </source>
</evidence>
<proteinExistence type="inferred from homology"/>
<evidence type="ECO:0000256" key="6">
    <source>
        <dbReference type="ARBA" id="ARBA00023004"/>
    </source>
</evidence>
<keyword evidence="7" id="KW-0446">Lipid-binding</keyword>
<keyword evidence="5" id="KW-0256">Endoplasmic reticulum</keyword>
<evidence type="ECO:0000256" key="2">
    <source>
        <dbReference type="ARBA" id="ARBA00022617"/>
    </source>
</evidence>
<organism evidence="11 12">
    <name type="scientific">Platanthera guangdongensis</name>
    <dbReference type="NCBI Taxonomy" id="2320717"/>
    <lineage>
        <taxon>Eukaryota</taxon>
        <taxon>Viridiplantae</taxon>
        <taxon>Streptophyta</taxon>
        <taxon>Embryophyta</taxon>
        <taxon>Tracheophyta</taxon>
        <taxon>Spermatophyta</taxon>
        <taxon>Magnoliopsida</taxon>
        <taxon>Liliopsida</taxon>
        <taxon>Asparagales</taxon>
        <taxon>Orchidaceae</taxon>
        <taxon>Orchidoideae</taxon>
        <taxon>Orchideae</taxon>
        <taxon>Orchidinae</taxon>
        <taxon>Platanthera</taxon>
    </lineage>
</organism>
<dbReference type="PANTHER" id="PTHR10281">
    <property type="entry name" value="MEMBRANE-ASSOCIATED PROGESTERONE RECEPTOR COMPONENT-RELATED"/>
    <property type="match status" value="1"/>
</dbReference>
<comment type="similarity">
    <text evidence="8">Belongs to the cytochrome b5 family. MAPR subfamily.</text>
</comment>
<keyword evidence="9" id="KW-1133">Transmembrane helix</keyword>
<dbReference type="Gene3D" id="3.10.120.10">
    <property type="entry name" value="Cytochrome b5-like heme/steroid binding domain"/>
    <property type="match status" value="1"/>
</dbReference>
<keyword evidence="9" id="KW-0812">Transmembrane</keyword>
<feature type="transmembrane region" description="Helical" evidence="9">
    <location>
        <begin position="20"/>
        <end position="45"/>
    </location>
</feature>
<dbReference type="Proteomes" id="UP001412067">
    <property type="component" value="Unassembled WGS sequence"/>
</dbReference>
<evidence type="ECO:0000256" key="3">
    <source>
        <dbReference type="ARBA" id="ARBA00022665"/>
    </source>
</evidence>
<comment type="caution">
    <text evidence="11">The sequence shown here is derived from an EMBL/GenBank/DDBJ whole genome shotgun (WGS) entry which is preliminary data.</text>
</comment>
<dbReference type="PANTHER" id="PTHR10281:SF72">
    <property type="entry name" value="NEUDESIN"/>
    <property type="match status" value="1"/>
</dbReference>
<feature type="domain" description="Cytochrome b5 heme-binding" evidence="10">
    <location>
        <begin position="72"/>
        <end position="168"/>
    </location>
</feature>
<evidence type="ECO:0000256" key="1">
    <source>
        <dbReference type="ARBA" id="ARBA00004240"/>
    </source>
</evidence>
<evidence type="ECO:0000256" key="4">
    <source>
        <dbReference type="ARBA" id="ARBA00022723"/>
    </source>
</evidence>
<dbReference type="InterPro" id="IPR001199">
    <property type="entry name" value="Cyt_B5-like_heme/steroid-bd"/>
</dbReference>
<keyword evidence="4" id="KW-0479">Metal-binding</keyword>
<keyword evidence="3" id="KW-0754">Steroid-binding</keyword>
<keyword evidence="9" id="KW-0472">Membrane</keyword>
<reference evidence="11 12" key="1">
    <citation type="journal article" date="2022" name="Nat. Plants">
        <title>Genomes of leafy and leafless Platanthera orchids illuminate the evolution of mycoheterotrophy.</title>
        <authorList>
            <person name="Li M.H."/>
            <person name="Liu K.W."/>
            <person name="Li Z."/>
            <person name="Lu H.C."/>
            <person name="Ye Q.L."/>
            <person name="Zhang D."/>
            <person name="Wang J.Y."/>
            <person name="Li Y.F."/>
            <person name="Zhong Z.M."/>
            <person name="Liu X."/>
            <person name="Yu X."/>
            <person name="Liu D.K."/>
            <person name="Tu X.D."/>
            <person name="Liu B."/>
            <person name="Hao Y."/>
            <person name="Liao X.Y."/>
            <person name="Jiang Y.T."/>
            <person name="Sun W.H."/>
            <person name="Chen J."/>
            <person name="Chen Y.Q."/>
            <person name="Ai Y."/>
            <person name="Zhai J.W."/>
            <person name="Wu S.S."/>
            <person name="Zhou Z."/>
            <person name="Hsiao Y.Y."/>
            <person name="Wu W.L."/>
            <person name="Chen Y.Y."/>
            <person name="Lin Y.F."/>
            <person name="Hsu J.L."/>
            <person name="Li C.Y."/>
            <person name="Wang Z.W."/>
            <person name="Zhao X."/>
            <person name="Zhong W.Y."/>
            <person name="Ma X.K."/>
            <person name="Ma L."/>
            <person name="Huang J."/>
            <person name="Chen G.Z."/>
            <person name="Huang M.Z."/>
            <person name="Huang L."/>
            <person name="Peng D.H."/>
            <person name="Luo Y.B."/>
            <person name="Zou S.Q."/>
            <person name="Chen S.P."/>
            <person name="Lan S."/>
            <person name="Tsai W.C."/>
            <person name="Van de Peer Y."/>
            <person name="Liu Z.J."/>
        </authorList>
    </citation>
    <scope>NUCLEOTIDE SEQUENCE [LARGE SCALE GENOMIC DNA]</scope>
    <source>
        <strain evidence="11">Lor288</strain>
    </source>
</reference>
<evidence type="ECO:0000256" key="9">
    <source>
        <dbReference type="SAM" id="Phobius"/>
    </source>
</evidence>
<dbReference type="InterPro" id="IPR050577">
    <property type="entry name" value="MAPR/NEUFC/NENF-like"/>
</dbReference>
<evidence type="ECO:0000313" key="11">
    <source>
        <dbReference type="EMBL" id="KAK8961662.1"/>
    </source>
</evidence>
<protein>
    <submittedName>
        <fullName evidence="11">Membrane steroid-binding protein 2</fullName>
    </submittedName>
</protein>
<evidence type="ECO:0000313" key="12">
    <source>
        <dbReference type="Proteomes" id="UP001412067"/>
    </source>
</evidence>
<keyword evidence="12" id="KW-1185">Reference proteome</keyword>
<keyword evidence="6" id="KW-0408">Iron</keyword>